<protein>
    <recommendedName>
        <fullName evidence="4">Transmembrane protein</fullName>
    </recommendedName>
</protein>
<name>A0A4S8KQR8_DENBC</name>
<evidence type="ECO:0000313" key="3">
    <source>
        <dbReference type="Proteomes" id="UP000297245"/>
    </source>
</evidence>
<keyword evidence="3" id="KW-1185">Reference proteome</keyword>
<proteinExistence type="predicted"/>
<dbReference type="EMBL" id="ML180290">
    <property type="protein sequence ID" value="THU77973.1"/>
    <property type="molecule type" value="Genomic_DNA"/>
</dbReference>
<dbReference type="Proteomes" id="UP000297245">
    <property type="component" value="Unassembled WGS sequence"/>
</dbReference>
<evidence type="ECO:0000313" key="2">
    <source>
        <dbReference type="EMBL" id="THU77973.1"/>
    </source>
</evidence>
<keyword evidence="1" id="KW-0732">Signal</keyword>
<dbReference type="OrthoDB" id="3058618at2759"/>
<evidence type="ECO:0008006" key="4">
    <source>
        <dbReference type="Google" id="ProtNLM"/>
    </source>
</evidence>
<accession>A0A4S8KQR8</accession>
<sequence length="209" mass="21806">MPSFRLFAAATALACAAFTLAVPQLISNGIVAVESSDSGSSGSDVTSVAGIVNRVVQEVQPITCQLDYITSQNNTQSIVKPLLSDVQAVLSQATYDMKTLCDTTVNWSSSTAYGTWSKADLCKLVGELLCLVLGALGNVLSAVSILEYNLIFPLLAQVGCDLGNLLSLIVKIIGPGQLVPSLLPLIQDVLPTIGNLSIGLKAYACLGVF</sequence>
<evidence type="ECO:0000256" key="1">
    <source>
        <dbReference type="SAM" id="SignalP"/>
    </source>
</evidence>
<feature type="chain" id="PRO_5020560035" description="Transmembrane protein" evidence="1">
    <location>
        <begin position="22"/>
        <end position="209"/>
    </location>
</feature>
<gene>
    <name evidence="2" type="ORF">K435DRAFT_811965</name>
</gene>
<dbReference type="AlphaFoldDB" id="A0A4S8KQR8"/>
<feature type="signal peptide" evidence="1">
    <location>
        <begin position="1"/>
        <end position="21"/>
    </location>
</feature>
<organism evidence="2 3">
    <name type="scientific">Dendrothele bispora (strain CBS 962.96)</name>
    <dbReference type="NCBI Taxonomy" id="1314807"/>
    <lineage>
        <taxon>Eukaryota</taxon>
        <taxon>Fungi</taxon>
        <taxon>Dikarya</taxon>
        <taxon>Basidiomycota</taxon>
        <taxon>Agaricomycotina</taxon>
        <taxon>Agaricomycetes</taxon>
        <taxon>Agaricomycetidae</taxon>
        <taxon>Agaricales</taxon>
        <taxon>Agaricales incertae sedis</taxon>
        <taxon>Dendrothele</taxon>
    </lineage>
</organism>
<reference evidence="2 3" key="1">
    <citation type="journal article" date="2019" name="Nat. Ecol. Evol.">
        <title>Megaphylogeny resolves global patterns of mushroom evolution.</title>
        <authorList>
            <person name="Varga T."/>
            <person name="Krizsan K."/>
            <person name="Foldi C."/>
            <person name="Dima B."/>
            <person name="Sanchez-Garcia M."/>
            <person name="Sanchez-Ramirez S."/>
            <person name="Szollosi G.J."/>
            <person name="Szarkandi J.G."/>
            <person name="Papp V."/>
            <person name="Albert L."/>
            <person name="Andreopoulos W."/>
            <person name="Angelini C."/>
            <person name="Antonin V."/>
            <person name="Barry K.W."/>
            <person name="Bougher N.L."/>
            <person name="Buchanan P."/>
            <person name="Buyck B."/>
            <person name="Bense V."/>
            <person name="Catcheside P."/>
            <person name="Chovatia M."/>
            <person name="Cooper J."/>
            <person name="Damon W."/>
            <person name="Desjardin D."/>
            <person name="Finy P."/>
            <person name="Geml J."/>
            <person name="Haridas S."/>
            <person name="Hughes K."/>
            <person name="Justo A."/>
            <person name="Karasinski D."/>
            <person name="Kautmanova I."/>
            <person name="Kiss B."/>
            <person name="Kocsube S."/>
            <person name="Kotiranta H."/>
            <person name="LaButti K.M."/>
            <person name="Lechner B.E."/>
            <person name="Liimatainen K."/>
            <person name="Lipzen A."/>
            <person name="Lukacs Z."/>
            <person name="Mihaltcheva S."/>
            <person name="Morgado L.N."/>
            <person name="Niskanen T."/>
            <person name="Noordeloos M.E."/>
            <person name="Ohm R.A."/>
            <person name="Ortiz-Santana B."/>
            <person name="Ovrebo C."/>
            <person name="Racz N."/>
            <person name="Riley R."/>
            <person name="Savchenko A."/>
            <person name="Shiryaev A."/>
            <person name="Soop K."/>
            <person name="Spirin V."/>
            <person name="Szebenyi C."/>
            <person name="Tomsovsky M."/>
            <person name="Tulloss R.E."/>
            <person name="Uehling J."/>
            <person name="Grigoriev I.V."/>
            <person name="Vagvolgyi C."/>
            <person name="Papp T."/>
            <person name="Martin F.M."/>
            <person name="Miettinen O."/>
            <person name="Hibbett D.S."/>
            <person name="Nagy L.G."/>
        </authorList>
    </citation>
    <scope>NUCLEOTIDE SEQUENCE [LARGE SCALE GENOMIC DNA]</scope>
    <source>
        <strain evidence="2 3">CBS 962.96</strain>
    </source>
</reference>